<evidence type="ECO:0000313" key="10">
    <source>
        <dbReference type="Proteomes" id="UP001327560"/>
    </source>
</evidence>
<feature type="disulfide bond" evidence="7">
    <location>
        <begin position="30"/>
        <end position="220"/>
    </location>
</feature>
<keyword evidence="8" id="KW-0732">Signal</keyword>
<evidence type="ECO:0000256" key="2">
    <source>
        <dbReference type="ARBA" id="ARBA00010607"/>
    </source>
</evidence>
<feature type="disulfide bond" evidence="7">
    <location>
        <begin position="142"/>
        <end position="191"/>
    </location>
</feature>
<dbReference type="SMART" id="SM00205">
    <property type="entry name" value="THN"/>
    <property type="match status" value="1"/>
</dbReference>
<dbReference type="PIRSF" id="PIRSF002703">
    <property type="entry name" value="Thaumatin"/>
    <property type="match status" value="1"/>
</dbReference>
<evidence type="ECO:0000313" key="9">
    <source>
        <dbReference type="EMBL" id="WOL15356.1"/>
    </source>
</evidence>
<feature type="signal peptide" evidence="8">
    <location>
        <begin position="1"/>
        <end position="21"/>
    </location>
</feature>
<sequence>MASSAISQLLFPLLLLPLSHAATFTVVNNCSFTIWTAAVPAGGGRQLNRGQTCAIDVNPGAIGSIWARTNCTFDGSGRGSCETGDCGGLLECQDHGTPPNTLVEFALNQFSNRDFFDISLADGFNVPVNFIPDSTSCRGTRCAADINGQCPEKLRAPGGCNHPCTVFKTDEYCCTSSCAPNEYFRFFKKNCPDAYIIYPQDGPASTMFCPGGTNYTVVFCP</sequence>
<proteinExistence type="inferred from homology"/>
<dbReference type="PROSITE" id="PS00316">
    <property type="entry name" value="THAUMATIN_1"/>
    <property type="match status" value="1"/>
</dbReference>
<dbReference type="AlphaFoldDB" id="A0AAQ3KZP3"/>
<keyword evidence="4" id="KW-0968">Cytoplasmic vesicle</keyword>
<dbReference type="Proteomes" id="UP001327560">
    <property type="component" value="Chromosome 7"/>
</dbReference>
<dbReference type="Pfam" id="PF00314">
    <property type="entry name" value="Thaumatin"/>
    <property type="match status" value="1"/>
</dbReference>
<evidence type="ECO:0000256" key="4">
    <source>
        <dbReference type="ARBA" id="ARBA00023329"/>
    </source>
</evidence>
<evidence type="ECO:0000256" key="6">
    <source>
        <dbReference type="ARBA" id="ARBA00084107"/>
    </source>
</evidence>
<evidence type="ECO:0000256" key="8">
    <source>
        <dbReference type="SAM" id="SignalP"/>
    </source>
</evidence>
<evidence type="ECO:0000256" key="1">
    <source>
        <dbReference type="ARBA" id="ARBA00004541"/>
    </source>
</evidence>
<evidence type="ECO:0008006" key="11">
    <source>
        <dbReference type="Google" id="ProtNLM"/>
    </source>
</evidence>
<dbReference type="InterPro" id="IPR001938">
    <property type="entry name" value="Thaumatin"/>
</dbReference>
<name>A0AAQ3KZP3_9LILI</name>
<feature type="disulfide bond" evidence="7">
    <location>
        <begin position="137"/>
        <end position="209"/>
    </location>
</feature>
<dbReference type="PROSITE" id="PS51367">
    <property type="entry name" value="THAUMATIN_2"/>
    <property type="match status" value="1"/>
</dbReference>
<dbReference type="InterPro" id="IPR037176">
    <property type="entry name" value="Osmotin/thaumatin-like_sf"/>
</dbReference>
<evidence type="ECO:0000256" key="5">
    <source>
        <dbReference type="ARBA" id="ARBA00055072"/>
    </source>
</evidence>
<dbReference type="SUPFAM" id="SSF49870">
    <property type="entry name" value="Osmotin, thaumatin-like protein"/>
    <property type="match status" value="1"/>
</dbReference>
<gene>
    <name evidence="9" type="ORF">Cni_G24137</name>
</gene>
<dbReference type="EMBL" id="CP136896">
    <property type="protein sequence ID" value="WOL15356.1"/>
    <property type="molecule type" value="Genomic_DNA"/>
</dbReference>
<dbReference type="FunFam" id="2.60.110.10:FF:000003">
    <property type="entry name" value="Thaumatin I"/>
    <property type="match status" value="1"/>
</dbReference>
<dbReference type="Gene3D" id="2.60.110.10">
    <property type="entry name" value="Thaumatin"/>
    <property type="match status" value="1"/>
</dbReference>
<keyword evidence="6" id="KW-0776">Taste-modifying protein</keyword>
<accession>A0AAQ3KZP3</accession>
<reference evidence="9 10" key="1">
    <citation type="submission" date="2023-10" db="EMBL/GenBank/DDBJ databases">
        <title>Chromosome-scale genome assembly provides insights into flower coloration mechanisms of Canna indica.</title>
        <authorList>
            <person name="Li C."/>
        </authorList>
    </citation>
    <scope>NUCLEOTIDE SEQUENCE [LARGE SCALE GENOMIC DNA]</scope>
    <source>
        <tissue evidence="9">Flower</tissue>
    </source>
</reference>
<dbReference type="GO" id="GO:0031410">
    <property type="term" value="C:cytoplasmic vesicle"/>
    <property type="evidence" value="ECO:0007669"/>
    <property type="project" value="UniProtKB-SubCell"/>
</dbReference>
<evidence type="ECO:0000256" key="7">
    <source>
        <dbReference type="PIRSR" id="PIRSR002703-1"/>
    </source>
</evidence>
<protein>
    <recommendedName>
        <fullName evidence="11">Thaumatin-like protein</fullName>
    </recommendedName>
</protein>
<feature type="disulfide bond" evidence="7">
    <location>
        <begin position="71"/>
        <end position="81"/>
    </location>
</feature>
<keyword evidence="3 7" id="KW-1015">Disulfide bond</keyword>
<dbReference type="PANTHER" id="PTHR31048">
    <property type="entry name" value="OS03G0233200 PROTEIN"/>
    <property type="match status" value="1"/>
</dbReference>
<feature type="disulfide bond" evidence="7">
    <location>
        <begin position="86"/>
        <end position="92"/>
    </location>
</feature>
<feature type="disulfide bond" evidence="7">
    <location>
        <begin position="164"/>
        <end position="173"/>
    </location>
</feature>
<feature type="disulfide bond" evidence="7">
    <location>
        <begin position="174"/>
        <end position="178"/>
    </location>
</feature>
<comment type="function">
    <text evidence="5">Taste-modifying protein; intensely sweet-tasting. It is 100000 times sweeter than sucrose on a molar basis.</text>
</comment>
<dbReference type="InterPro" id="IPR017949">
    <property type="entry name" value="Thaumatin_CS"/>
</dbReference>
<organism evidence="9 10">
    <name type="scientific">Canna indica</name>
    <name type="common">Indian-shot</name>
    <dbReference type="NCBI Taxonomy" id="4628"/>
    <lineage>
        <taxon>Eukaryota</taxon>
        <taxon>Viridiplantae</taxon>
        <taxon>Streptophyta</taxon>
        <taxon>Embryophyta</taxon>
        <taxon>Tracheophyta</taxon>
        <taxon>Spermatophyta</taxon>
        <taxon>Magnoliopsida</taxon>
        <taxon>Liliopsida</taxon>
        <taxon>Zingiberales</taxon>
        <taxon>Cannaceae</taxon>
        <taxon>Canna</taxon>
    </lineage>
</organism>
<comment type="subcellular location">
    <subcellularLocation>
        <location evidence="1">Cytoplasmic vesicle</location>
    </subcellularLocation>
</comment>
<dbReference type="PRINTS" id="PR00347">
    <property type="entry name" value="THAUMATIN"/>
</dbReference>
<evidence type="ECO:0000256" key="3">
    <source>
        <dbReference type="ARBA" id="ARBA00023157"/>
    </source>
</evidence>
<keyword evidence="10" id="KW-1185">Reference proteome</keyword>
<feature type="disulfide bond" evidence="7">
    <location>
        <begin position="150"/>
        <end position="160"/>
    </location>
</feature>
<comment type="similarity">
    <text evidence="2">Belongs to the thaumatin family.</text>
</comment>
<feature type="chain" id="PRO_5043017126" description="Thaumatin-like protein" evidence="8">
    <location>
        <begin position="22"/>
        <end position="221"/>
    </location>
</feature>